<sequence length="30" mass="3435">QLINECADGVKCSEEAHQANRRSEFIILEM</sequence>
<evidence type="ECO:0000313" key="1">
    <source>
        <dbReference type="EMBL" id="SFO31964.1"/>
    </source>
</evidence>
<evidence type="ECO:0000313" key="2">
    <source>
        <dbReference type="Proteomes" id="UP000199036"/>
    </source>
</evidence>
<dbReference type="Proteomes" id="UP000199036">
    <property type="component" value="Unassembled WGS sequence"/>
</dbReference>
<organism evidence="1 2">
    <name type="scientific">Paenimyroides ummariense</name>
    <dbReference type="NCBI Taxonomy" id="913024"/>
    <lineage>
        <taxon>Bacteria</taxon>
        <taxon>Pseudomonadati</taxon>
        <taxon>Bacteroidota</taxon>
        <taxon>Flavobacteriia</taxon>
        <taxon>Flavobacteriales</taxon>
        <taxon>Flavobacteriaceae</taxon>
        <taxon>Paenimyroides</taxon>
    </lineage>
</organism>
<accession>A0A1I5G7K4</accession>
<gene>
    <name evidence="1" type="ORF">SAMN05421741_13625</name>
</gene>
<name>A0A1I5G7K4_9FLAO</name>
<keyword evidence="1" id="KW-0449">Lipoprotein</keyword>
<dbReference type="AlphaFoldDB" id="A0A1I5G7K4"/>
<keyword evidence="2" id="KW-1185">Reference proteome</keyword>
<feature type="non-terminal residue" evidence="1">
    <location>
        <position position="1"/>
    </location>
</feature>
<proteinExistence type="predicted"/>
<protein>
    <submittedName>
        <fullName evidence="1">Peptidoglycan-associated lipoprotein</fullName>
    </submittedName>
</protein>
<dbReference type="EMBL" id="FOVI01000036">
    <property type="protein sequence ID" value="SFO31964.1"/>
    <property type="molecule type" value="Genomic_DNA"/>
</dbReference>
<reference evidence="2" key="1">
    <citation type="submission" date="2016-10" db="EMBL/GenBank/DDBJ databases">
        <authorList>
            <person name="Varghese N."/>
            <person name="Submissions S."/>
        </authorList>
    </citation>
    <scope>NUCLEOTIDE SEQUENCE [LARGE SCALE GENOMIC DNA]</scope>
    <source>
        <strain evidence="2">DS-12</strain>
    </source>
</reference>
<dbReference type="STRING" id="913024.SAMN05421741_13625"/>